<sequence>MSIKIANEKNLIQENDLSIFFIGIESELASAVASESEVESELASASEVEQESESESAQEQDLESLSKLVFISRFALGFI</sequence>
<organism evidence="2 3">
    <name type="scientific">Paraclostridium bifermentans</name>
    <name type="common">Clostridium bifermentans</name>
    <dbReference type="NCBI Taxonomy" id="1490"/>
    <lineage>
        <taxon>Bacteria</taxon>
        <taxon>Bacillati</taxon>
        <taxon>Bacillota</taxon>
        <taxon>Clostridia</taxon>
        <taxon>Peptostreptococcales</taxon>
        <taxon>Peptostreptococcaceae</taxon>
        <taxon>Paraclostridium</taxon>
    </lineage>
</organism>
<dbReference type="Proteomes" id="UP000326961">
    <property type="component" value="Chromosome"/>
</dbReference>
<dbReference type="RefSeq" id="WP_150886542.1">
    <property type="nucleotide sequence ID" value="NZ_CP032452.1"/>
</dbReference>
<evidence type="ECO:0000256" key="1">
    <source>
        <dbReference type="SAM" id="MobiDB-lite"/>
    </source>
</evidence>
<feature type="region of interest" description="Disordered" evidence="1">
    <location>
        <begin position="40"/>
        <end position="62"/>
    </location>
</feature>
<protein>
    <submittedName>
        <fullName evidence="2">Uncharacterized protein</fullName>
    </submittedName>
</protein>
<feature type="compositionally biased region" description="Acidic residues" evidence="1">
    <location>
        <begin position="48"/>
        <end position="62"/>
    </location>
</feature>
<evidence type="ECO:0000313" key="3">
    <source>
        <dbReference type="Proteomes" id="UP000326961"/>
    </source>
</evidence>
<name>A0A5P3XEX0_PARBF</name>
<gene>
    <name evidence="2" type="ORF">D4A35_08015</name>
</gene>
<evidence type="ECO:0000313" key="2">
    <source>
        <dbReference type="EMBL" id="QEZ68883.1"/>
    </source>
</evidence>
<reference evidence="2 3" key="1">
    <citation type="submission" date="2018-09" db="EMBL/GenBank/DDBJ databases">
        <title>A clostridial neurotoxin that targets Anopheles mosquitoes.</title>
        <authorList>
            <person name="Contreras E."/>
            <person name="Masuyer G."/>
            <person name="Qureshi N."/>
            <person name="Chawla S."/>
            <person name="Lim H.L."/>
            <person name="Chen J."/>
            <person name="Stenmark P."/>
            <person name="Gill S."/>
        </authorList>
    </citation>
    <scope>NUCLEOTIDE SEQUENCE [LARGE SCALE GENOMIC DNA]</scope>
    <source>
        <strain evidence="2 3">Cbm</strain>
    </source>
</reference>
<dbReference type="AlphaFoldDB" id="A0A5P3XEX0"/>
<dbReference type="EMBL" id="CP032452">
    <property type="protein sequence ID" value="QEZ68883.1"/>
    <property type="molecule type" value="Genomic_DNA"/>
</dbReference>
<accession>A0A5P3XEX0</accession>
<proteinExistence type="predicted"/>